<evidence type="ECO:0000256" key="4">
    <source>
        <dbReference type="PIRSR" id="PIRSR015582-1"/>
    </source>
</evidence>
<dbReference type="Gene3D" id="3.20.20.60">
    <property type="entry name" value="Phosphoenolpyruvate-binding domains"/>
    <property type="match status" value="1"/>
</dbReference>
<evidence type="ECO:0000256" key="2">
    <source>
        <dbReference type="ARBA" id="ARBA00022723"/>
    </source>
</evidence>
<proteinExistence type="predicted"/>
<dbReference type="EMBL" id="CP002456">
    <property type="protein sequence ID" value="ADU91531.1"/>
    <property type="molecule type" value="Genomic_DNA"/>
</dbReference>
<dbReference type="PANTHER" id="PTHR32308:SF10">
    <property type="entry name" value="CITRATE LYASE SUBUNIT BETA"/>
    <property type="match status" value="1"/>
</dbReference>
<dbReference type="SUPFAM" id="SSF51621">
    <property type="entry name" value="Phosphoenolpyruvate/pyruvate domain"/>
    <property type="match status" value="1"/>
</dbReference>
<accession>A0A654KGH9</accession>
<name>A0A654KGH9_TAYEM</name>
<protein>
    <submittedName>
        <fullName evidence="7">Citrate lyase beta chain</fullName>
        <ecNumber evidence="7">4.1.3.6</ecNumber>
    </submittedName>
</protein>
<feature type="binding site" evidence="5">
    <location>
        <position position="144"/>
    </location>
    <ligand>
        <name>Mg(2+)</name>
        <dbReference type="ChEBI" id="CHEBI:18420"/>
    </ligand>
</feature>
<evidence type="ECO:0000313" key="7">
    <source>
        <dbReference type="EMBL" id="ADU91531.1"/>
    </source>
</evidence>
<reference evidence="7 8" key="1">
    <citation type="journal article" date="2011" name="J. Bacteriol.">
        <title>Genome sequence of Taylorella equigenitalis MCE9, the causative agent of contagious equine metritis.</title>
        <authorList>
            <person name="Hebert L."/>
            <person name="Moumen B."/>
            <person name="Duquesne F."/>
            <person name="Breuil M.F."/>
            <person name="Laugier C."/>
            <person name="Batto J.M."/>
            <person name="Renault P."/>
            <person name="Petry S."/>
        </authorList>
    </citation>
    <scope>NUCLEOTIDE SEQUENCE [LARGE SCALE GENOMIC DNA]</scope>
    <source>
        <strain evidence="7 8">MCE9</strain>
    </source>
</reference>
<keyword evidence="2 5" id="KW-0479">Metal-binding</keyword>
<dbReference type="InterPro" id="IPR040442">
    <property type="entry name" value="Pyrv_kinase-like_dom_sf"/>
</dbReference>
<dbReference type="EC" id="4.1.3.6" evidence="7"/>
<sequence length="277" mass="29636">MGAIIRSGLFVPATRTDRVSKAVATGADIVIVDLEDAVGPLDKATARDALADYLVTASEQNLCVRLNCDDTQWHEEDLALCEKFKFKLFCVMLPKVETADQVHAIYERTGLRVITLIETARGLVALREIASSSGTLAMSIGELDLGISMGLPVTGSDVEIDAGLEFLMKQIYADLAIASSCAGIQGPLASVYADYKNVDGYASRLKFAKGMGFAGGLCIHPKQVGVVKDVFAIDPELLAWAQSVMDAVVVHGESAFSLDGQMVDKPVIERAKRILGL</sequence>
<feature type="binding site" evidence="4">
    <location>
        <position position="118"/>
    </location>
    <ligand>
        <name>substrate</name>
    </ligand>
</feature>
<dbReference type="Pfam" id="PF03328">
    <property type="entry name" value="HpcH_HpaI"/>
    <property type="match status" value="1"/>
</dbReference>
<evidence type="ECO:0000256" key="3">
    <source>
        <dbReference type="ARBA" id="ARBA00022842"/>
    </source>
</evidence>
<dbReference type="AlphaFoldDB" id="A0A654KGH9"/>
<dbReference type="InterPro" id="IPR015813">
    <property type="entry name" value="Pyrv/PenolPyrv_kinase-like_dom"/>
</dbReference>
<evidence type="ECO:0000256" key="1">
    <source>
        <dbReference type="ARBA" id="ARBA00001946"/>
    </source>
</evidence>
<dbReference type="PANTHER" id="PTHR32308">
    <property type="entry name" value="LYASE BETA SUBUNIT, PUTATIVE (AFU_ORTHOLOGUE AFUA_4G13030)-RELATED"/>
    <property type="match status" value="1"/>
</dbReference>
<gene>
    <name evidence="7" type="ordered locus">TEQUI_0589</name>
</gene>
<dbReference type="GO" id="GO:0008815">
    <property type="term" value="F:citrate (pro-3S)-lyase activity"/>
    <property type="evidence" value="ECO:0007669"/>
    <property type="project" value="UniProtKB-EC"/>
</dbReference>
<dbReference type="PIRSF" id="PIRSF015582">
    <property type="entry name" value="Cit_lyase_B"/>
    <property type="match status" value="1"/>
</dbReference>
<dbReference type="Proteomes" id="UP000007472">
    <property type="component" value="Chromosome"/>
</dbReference>
<dbReference type="InterPro" id="IPR005000">
    <property type="entry name" value="Aldolase/citrate-lyase_domain"/>
</dbReference>
<dbReference type="InterPro" id="IPR011206">
    <property type="entry name" value="Citrate_lyase_beta/mcl1/mcl2"/>
</dbReference>
<dbReference type="GO" id="GO:0000287">
    <property type="term" value="F:magnesium ion binding"/>
    <property type="evidence" value="ECO:0007669"/>
    <property type="project" value="TreeGrafter"/>
</dbReference>
<keyword evidence="7" id="KW-0456">Lyase</keyword>
<feature type="binding site" evidence="4">
    <location>
        <position position="65"/>
    </location>
    <ligand>
        <name>substrate</name>
    </ligand>
</feature>
<evidence type="ECO:0000259" key="6">
    <source>
        <dbReference type="Pfam" id="PF03328"/>
    </source>
</evidence>
<organism evidence="7 8">
    <name type="scientific">Taylorella equigenitalis (strain MCE9)</name>
    <dbReference type="NCBI Taxonomy" id="937774"/>
    <lineage>
        <taxon>Bacteria</taxon>
        <taxon>Pseudomonadati</taxon>
        <taxon>Pseudomonadota</taxon>
        <taxon>Betaproteobacteria</taxon>
        <taxon>Burkholderiales</taxon>
        <taxon>Alcaligenaceae</taxon>
        <taxon>Taylorella</taxon>
    </lineage>
</organism>
<dbReference type="KEGG" id="teq:TEQUI_0589"/>
<keyword evidence="3 5" id="KW-0460">Magnesium</keyword>
<comment type="cofactor">
    <cofactor evidence="1">
        <name>Mg(2+)</name>
        <dbReference type="ChEBI" id="CHEBI:18420"/>
    </cofactor>
</comment>
<dbReference type="GO" id="GO:0006107">
    <property type="term" value="P:oxaloacetate metabolic process"/>
    <property type="evidence" value="ECO:0007669"/>
    <property type="project" value="TreeGrafter"/>
</dbReference>
<evidence type="ECO:0000256" key="5">
    <source>
        <dbReference type="PIRSR" id="PIRSR015582-2"/>
    </source>
</evidence>
<evidence type="ECO:0000313" key="8">
    <source>
        <dbReference type="Proteomes" id="UP000007472"/>
    </source>
</evidence>
<feature type="binding site" evidence="5">
    <location>
        <position position="118"/>
    </location>
    <ligand>
        <name>Mg(2+)</name>
        <dbReference type="ChEBI" id="CHEBI:18420"/>
    </ligand>
</feature>
<feature type="domain" description="HpcH/HpaI aldolase/citrate lyase" evidence="6">
    <location>
        <begin position="6"/>
        <end position="221"/>
    </location>
</feature>